<reference evidence="1 2" key="1">
    <citation type="journal article" date="2019" name="Int. J. Syst. Evol. Microbiol.">
        <title>The Global Catalogue of Microorganisms (GCM) 10K type strain sequencing project: providing services to taxonomists for standard genome sequencing and annotation.</title>
        <authorList>
            <consortium name="The Broad Institute Genomics Platform"/>
            <consortium name="The Broad Institute Genome Sequencing Center for Infectious Disease"/>
            <person name="Wu L."/>
            <person name="Ma J."/>
        </authorList>
    </citation>
    <scope>NUCLEOTIDE SEQUENCE [LARGE SCALE GENOMIC DNA]</scope>
    <source>
        <strain evidence="1 2">JCM 16022</strain>
    </source>
</reference>
<sequence length="137" mass="15510">MVTAVEEVHTSYVDQWQLALSSGDTSGVELFLGPDYHGWFCPDSAESFPYDRDEGVEGMRESVRRLRGCAMEAAHRMVSRRGDAEALVFYEKRILRQGAVLSRAVILEAWRLHDDGRWLLLREVTEHGAGSDVRGTR</sequence>
<evidence type="ECO:0000313" key="2">
    <source>
        <dbReference type="Proteomes" id="UP001501771"/>
    </source>
</evidence>
<dbReference type="EMBL" id="BAAAQR010000019">
    <property type="protein sequence ID" value="GAA2156250.1"/>
    <property type="molecule type" value="Genomic_DNA"/>
</dbReference>
<accession>A0ABN3A953</accession>
<keyword evidence="2" id="KW-1185">Reference proteome</keyword>
<evidence type="ECO:0008006" key="3">
    <source>
        <dbReference type="Google" id="ProtNLM"/>
    </source>
</evidence>
<evidence type="ECO:0000313" key="1">
    <source>
        <dbReference type="EMBL" id="GAA2156250.1"/>
    </source>
</evidence>
<protein>
    <recommendedName>
        <fullName evidence="3">Nuclear transport factor 2 family protein</fullName>
    </recommendedName>
</protein>
<dbReference type="RefSeq" id="WP_344157979.1">
    <property type="nucleotide sequence ID" value="NZ_BAAAQR010000019.1"/>
</dbReference>
<gene>
    <name evidence="1" type="ORF">GCM10009844_44340</name>
</gene>
<comment type="caution">
    <text evidence="1">The sequence shown here is derived from an EMBL/GenBank/DDBJ whole genome shotgun (WGS) entry which is preliminary data.</text>
</comment>
<organism evidence="1 2">
    <name type="scientific">Nocardioides koreensis</name>
    <dbReference type="NCBI Taxonomy" id="433651"/>
    <lineage>
        <taxon>Bacteria</taxon>
        <taxon>Bacillati</taxon>
        <taxon>Actinomycetota</taxon>
        <taxon>Actinomycetes</taxon>
        <taxon>Propionibacteriales</taxon>
        <taxon>Nocardioidaceae</taxon>
        <taxon>Nocardioides</taxon>
    </lineage>
</organism>
<name>A0ABN3A953_9ACTN</name>
<dbReference type="Proteomes" id="UP001501771">
    <property type="component" value="Unassembled WGS sequence"/>
</dbReference>
<proteinExistence type="predicted"/>